<protein>
    <submittedName>
        <fullName evidence="1">Uncharacterized protein</fullName>
    </submittedName>
</protein>
<gene>
    <name evidence="1" type="ORF">FRY97_03605</name>
</gene>
<evidence type="ECO:0000313" key="1">
    <source>
        <dbReference type="EMBL" id="TXB67943.1"/>
    </source>
</evidence>
<dbReference type="AlphaFoldDB" id="A0A5C6S0Q3"/>
<proteinExistence type="predicted"/>
<organism evidence="1 2">
    <name type="scientific">Phaeodactylibacter luteus</name>
    <dbReference type="NCBI Taxonomy" id="1564516"/>
    <lineage>
        <taxon>Bacteria</taxon>
        <taxon>Pseudomonadati</taxon>
        <taxon>Bacteroidota</taxon>
        <taxon>Saprospiria</taxon>
        <taxon>Saprospirales</taxon>
        <taxon>Haliscomenobacteraceae</taxon>
        <taxon>Phaeodactylibacter</taxon>
    </lineage>
</organism>
<dbReference type="Proteomes" id="UP000321580">
    <property type="component" value="Unassembled WGS sequence"/>
</dbReference>
<evidence type="ECO:0000313" key="2">
    <source>
        <dbReference type="Proteomes" id="UP000321580"/>
    </source>
</evidence>
<name>A0A5C6S0Q3_9BACT</name>
<reference evidence="1 2" key="1">
    <citation type="submission" date="2019-08" db="EMBL/GenBank/DDBJ databases">
        <title>Genome of Phaeodactylibacter luteus.</title>
        <authorList>
            <person name="Bowman J.P."/>
        </authorList>
    </citation>
    <scope>NUCLEOTIDE SEQUENCE [LARGE SCALE GENOMIC DNA]</scope>
    <source>
        <strain evidence="1 2">KCTC 42180</strain>
    </source>
</reference>
<keyword evidence="2" id="KW-1185">Reference proteome</keyword>
<accession>A0A5C6S0Q3</accession>
<dbReference type="RefSeq" id="WP_147166064.1">
    <property type="nucleotide sequence ID" value="NZ_VOOR01000005.1"/>
</dbReference>
<dbReference type="EMBL" id="VOOR01000005">
    <property type="protein sequence ID" value="TXB67943.1"/>
    <property type="molecule type" value="Genomic_DNA"/>
</dbReference>
<comment type="caution">
    <text evidence="1">The sequence shown here is derived from an EMBL/GenBank/DDBJ whole genome shotgun (WGS) entry which is preliminary data.</text>
</comment>
<sequence>MHTSIIKVYNGRYGKWEKNAKVTLHWGGLLNSGFSKAVYTNAQGIAEVQHASTGPATIYVNGKEQGKMRAPGTITVTI</sequence>